<proteinExistence type="predicted"/>
<evidence type="ECO:0000313" key="1">
    <source>
        <dbReference type="EMBL" id="CAI3971346.1"/>
    </source>
</evidence>
<reference evidence="1" key="1">
    <citation type="submission" date="2022-10" db="EMBL/GenBank/DDBJ databases">
        <authorList>
            <person name="Meaden S."/>
        </authorList>
    </citation>
    <scope>NUCLEOTIDE SEQUENCE</scope>
</reference>
<accession>A0A9N6ZGE4</accession>
<organism evidence="1">
    <name type="scientific">Variovorax phage VAC_51</name>
    <dbReference type="NCBI Taxonomy" id="2985242"/>
    <lineage>
        <taxon>Viruses</taxon>
        <taxon>Duplodnaviria</taxon>
        <taxon>Heunggongvirae</taxon>
        <taxon>Uroviricota</taxon>
        <taxon>Caudoviricetes</taxon>
        <taxon>Autographivirales</taxon>
        <taxon>Autoscriptoviridae</taxon>
        <taxon>Trelivelvirus</taxon>
        <taxon>Trelivelvirus VAC51</taxon>
    </lineage>
</organism>
<name>A0A9N6ZGE4_9CAUD</name>
<dbReference type="EMBL" id="OX359471">
    <property type="protein sequence ID" value="CAI3971346.1"/>
    <property type="molecule type" value="Genomic_DNA"/>
</dbReference>
<protein>
    <submittedName>
        <fullName evidence="1">Uncharacterized protein</fullName>
    </submittedName>
</protein>
<gene>
    <name evidence="1" type="ORF">VAC51_00022</name>
</gene>
<sequence length="113" mass="12308">MFKIIAAVAALQAFTANLSAALEDLRQRIVGAALNAAAENIVTNNNKFVNVRAAQQEQAKRAEATLKHDIELAYAAHSATLKSIGEVCDQQRNKLNAKVKGLREKHTKLRGML</sequence>